<name>A0A2P1VU65_PLESH</name>
<dbReference type="InterPro" id="IPR050824">
    <property type="entry name" value="Thiol_disulfide_DsbA"/>
</dbReference>
<proteinExistence type="inferred from homology"/>
<dbReference type="Gene3D" id="3.40.30.10">
    <property type="entry name" value="Glutaredoxin"/>
    <property type="match status" value="1"/>
</dbReference>
<dbReference type="AlphaFoldDB" id="A0A2P1VU65"/>
<evidence type="ECO:0000256" key="7">
    <source>
        <dbReference type="PIRNR" id="PIRNR001488"/>
    </source>
</evidence>
<accession>A0A2P1VU65</accession>
<dbReference type="PANTHER" id="PTHR35891">
    <property type="entry name" value="THIOL:DISULFIDE INTERCHANGE PROTEIN DSBA"/>
    <property type="match status" value="1"/>
</dbReference>
<dbReference type="SUPFAM" id="SSF52833">
    <property type="entry name" value="Thioredoxin-like"/>
    <property type="match status" value="1"/>
</dbReference>
<dbReference type="InterPro" id="IPR023205">
    <property type="entry name" value="DsbA/DsbL"/>
</dbReference>
<dbReference type="PANTHER" id="PTHR35891:SF2">
    <property type="entry name" value="THIOL:DISULFIDE INTERCHANGE PROTEIN DSBA"/>
    <property type="match status" value="1"/>
</dbReference>
<reference evidence="8" key="1">
    <citation type="submission" date="2021-03" db="EMBL/GenBank/DDBJ databases">
        <title>Plesiomonas shigelloides zfcc0051, isolated from zebrafish feces.</title>
        <authorList>
            <person name="Vanderhoek Z."/>
            <person name="Gaulke C."/>
        </authorList>
    </citation>
    <scope>NUCLEOTIDE SEQUENCE</scope>
    <source>
        <strain evidence="8">Zfcc0051</strain>
    </source>
</reference>
<dbReference type="Proteomes" id="UP000664658">
    <property type="component" value="Unassembled WGS sequence"/>
</dbReference>
<dbReference type="RefSeq" id="WP_010862921.1">
    <property type="nucleotide sequence ID" value="NZ_CP027852.1"/>
</dbReference>
<evidence type="ECO:0000256" key="6">
    <source>
        <dbReference type="ARBA" id="ARBA00023284"/>
    </source>
</evidence>
<protein>
    <recommendedName>
        <fullName evidence="7">Thiol:disulfide interchange protein</fullName>
    </recommendedName>
</protein>
<comment type="subcellular location">
    <subcellularLocation>
        <location evidence="1 7">Periplasm</location>
    </subcellularLocation>
</comment>
<comment type="caution">
    <text evidence="8">The sequence shown here is derived from an EMBL/GenBank/DDBJ whole genome shotgun (WGS) entry which is preliminary data.</text>
</comment>
<gene>
    <name evidence="8" type="primary">dsbA</name>
    <name evidence="8" type="ORF">J2R62_04035</name>
</gene>
<evidence type="ECO:0000313" key="8">
    <source>
        <dbReference type="EMBL" id="MBO1107399.1"/>
    </source>
</evidence>
<keyword evidence="3" id="KW-0732">Signal</keyword>
<comment type="similarity">
    <text evidence="2">Belongs to the thioredoxin family. DsbA subfamily.</text>
</comment>
<evidence type="ECO:0000313" key="9">
    <source>
        <dbReference type="Proteomes" id="UP000664658"/>
    </source>
</evidence>
<evidence type="ECO:0000256" key="1">
    <source>
        <dbReference type="ARBA" id="ARBA00004418"/>
    </source>
</evidence>
<dbReference type="InterPro" id="IPR013766">
    <property type="entry name" value="Thioredoxin_domain"/>
</dbReference>
<keyword evidence="4 7" id="KW-0574">Periplasm</keyword>
<keyword evidence="6" id="KW-0676">Redox-active center</keyword>
<dbReference type="EMBL" id="JAFNAA010000003">
    <property type="protein sequence ID" value="MBO1107399.1"/>
    <property type="molecule type" value="Genomic_DNA"/>
</dbReference>
<dbReference type="InterPro" id="IPR001853">
    <property type="entry name" value="DSBA-like_thioredoxin_dom"/>
</dbReference>
<dbReference type="GO" id="GO:0016491">
    <property type="term" value="F:oxidoreductase activity"/>
    <property type="evidence" value="ECO:0007669"/>
    <property type="project" value="InterPro"/>
</dbReference>
<evidence type="ECO:0000256" key="2">
    <source>
        <dbReference type="ARBA" id="ARBA00005791"/>
    </source>
</evidence>
<sequence length="207" mass="23086">MKKIWLTLAGLLLATQVAAAEFTEGKQYVALERPATARPEAIEFFSFYCPACFAFENTFHIPQMIRSEMPTDGQFKQYHVDFLGPLGKDLSQAWAVANVLGVEQKVAPVLFEGIQKTRSIKTPADIRAAFEKIGVKGDEYDAALSSFMVSSFVAQQAKAAQDFQVEGVPSIYINGKFRIEPRGFDAKNNDQFVQQYGALVKFLLQQK</sequence>
<keyword evidence="5 7" id="KW-1015">Disulfide bond</keyword>
<evidence type="ECO:0000256" key="4">
    <source>
        <dbReference type="ARBA" id="ARBA00022764"/>
    </source>
</evidence>
<dbReference type="GO" id="GO:0042597">
    <property type="term" value="C:periplasmic space"/>
    <property type="evidence" value="ECO:0007669"/>
    <property type="project" value="UniProtKB-SubCell"/>
</dbReference>
<evidence type="ECO:0000256" key="3">
    <source>
        <dbReference type="ARBA" id="ARBA00022729"/>
    </source>
</evidence>
<dbReference type="PROSITE" id="PS51352">
    <property type="entry name" value="THIOREDOXIN_2"/>
    <property type="match status" value="1"/>
</dbReference>
<dbReference type="NCBIfam" id="NF008198">
    <property type="entry name" value="PRK10954.1"/>
    <property type="match status" value="1"/>
</dbReference>
<dbReference type="InterPro" id="IPR036249">
    <property type="entry name" value="Thioredoxin-like_sf"/>
</dbReference>
<dbReference type="CDD" id="cd03019">
    <property type="entry name" value="DsbA_DsbA"/>
    <property type="match status" value="1"/>
</dbReference>
<dbReference type="GeneID" id="69704926"/>
<evidence type="ECO:0000256" key="5">
    <source>
        <dbReference type="ARBA" id="ARBA00023157"/>
    </source>
</evidence>
<organism evidence="8 9">
    <name type="scientific">Plesiomonas shigelloides</name>
    <name type="common">Aeromonas shigelloides</name>
    <dbReference type="NCBI Taxonomy" id="703"/>
    <lineage>
        <taxon>Bacteria</taxon>
        <taxon>Pseudomonadati</taxon>
        <taxon>Pseudomonadota</taxon>
        <taxon>Gammaproteobacteria</taxon>
        <taxon>Enterobacterales</taxon>
        <taxon>Enterobacteriaceae</taxon>
        <taxon>Plesiomonas</taxon>
    </lineage>
</organism>
<dbReference type="PIRSF" id="PIRSF001488">
    <property type="entry name" value="Tdi_protein"/>
    <property type="match status" value="1"/>
</dbReference>
<dbReference type="Pfam" id="PF01323">
    <property type="entry name" value="DSBA"/>
    <property type="match status" value="1"/>
</dbReference>